<evidence type="ECO:0000259" key="12">
    <source>
        <dbReference type="PROSITE" id="PS50929"/>
    </source>
</evidence>
<dbReference type="CDD" id="cd18541">
    <property type="entry name" value="ABC_6TM_TmrB_like"/>
    <property type="match status" value="1"/>
</dbReference>
<evidence type="ECO:0000256" key="7">
    <source>
        <dbReference type="ARBA" id="ARBA00022840"/>
    </source>
</evidence>
<dbReference type="PROSITE" id="PS50893">
    <property type="entry name" value="ABC_TRANSPORTER_2"/>
    <property type="match status" value="1"/>
</dbReference>
<dbReference type="InterPro" id="IPR011527">
    <property type="entry name" value="ABC1_TM_dom"/>
</dbReference>
<feature type="domain" description="ABC transmembrane type-1" evidence="12">
    <location>
        <begin position="19"/>
        <end position="311"/>
    </location>
</feature>
<dbReference type="Gene3D" id="3.40.50.300">
    <property type="entry name" value="P-loop containing nucleotide triphosphate hydrolases"/>
    <property type="match status" value="1"/>
</dbReference>
<dbReference type="PANTHER" id="PTHR43394:SF1">
    <property type="entry name" value="ATP-BINDING CASSETTE SUB-FAMILY B MEMBER 10, MITOCHONDRIAL"/>
    <property type="match status" value="1"/>
</dbReference>
<proteinExistence type="inferred from homology"/>
<organism evidence="13 14">
    <name type="scientific">Acholeplasma brassicae</name>
    <dbReference type="NCBI Taxonomy" id="61635"/>
    <lineage>
        <taxon>Bacteria</taxon>
        <taxon>Bacillati</taxon>
        <taxon>Mycoplasmatota</taxon>
        <taxon>Mollicutes</taxon>
        <taxon>Acholeplasmatales</taxon>
        <taxon>Acholeplasmataceae</taxon>
        <taxon>Acholeplasma</taxon>
    </lineage>
</organism>
<keyword evidence="4" id="KW-1003">Cell membrane</keyword>
<evidence type="ECO:0000256" key="1">
    <source>
        <dbReference type="ARBA" id="ARBA00004651"/>
    </source>
</evidence>
<evidence type="ECO:0000256" key="9">
    <source>
        <dbReference type="ARBA" id="ARBA00023136"/>
    </source>
</evidence>
<evidence type="ECO:0000256" key="10">
    <source>
        <dbReference type="SAM" id="Phobius"/>
    </source>
</evidence>
<keyword evidence="14" id="KW-1185">Reference proteome</keyword>
<protein>
    <submittedName>
        <fullName evidence="13">ABC-type multidrug transport system, ATPase and permease components</fullName>
    </submittedName>
</protein>
<comment type="subcellular location">
    <subcellularLocation>
        <location evidence="1">Cell membrane</location>
        <topology evidence="1">Multi-pass membrane protein</topology>
    </subcellularLocation>
</comment>
<dbReference type="InterPro" id="IPR017871">
    <property type="entry name" value="ABC_transporter-like_CS"/>
</dbReference>
<dbReference type="GO" id="GO:0005524">
    <property type="term" value="F:ATP binding"/>
    <property type="evidence" value="ECO:0007669"/>
    <property type="project" value="UniProtKB-KW"/>
</dbReference>
<feature type="transmembrane region" description="Helical" evidence="10">
    <location>
        <begin position="139"/>
        <end position="159"/>
    </location>
</feature>
<keyword evidence="8 10" id="KW-1133">Transmembrane helix</keyword>
<dbReference type="PROSITE" id="PS50929">
    <property type="entry name" value="ABC_TM1F"/>
    <property type="match status" value="1"/>
</dbReference>
<dbReference type="Gene3D" id="1.20.1560.10">
    <property type="entry name" value="ABC transporter type 1, transmembrane domain"/>
    <property type="match status" value="1"/>
</dbReference>
<evidence type="ECO:0000313" key="13">
    <source>
        <dbReference type="EMBL" id="CCV66270.1"/>
    </source>
</evidence>
<keyword evidence="6" id="KW-0547">Nucleotide-binding</keyword>
<dbReference type="GO" id="GO:0005886">
    <property type="term" value="C:plasma membrane"/>
    <property type="evidence" value="ECO:0007669"/>
    <property type="project" value="UniProtKB-SubCell"/>
</dbReference>
<keyword evidence="7" id="KW-0067">ATP-binding</keyword>
<feature type="transmembrane region" description="Helical" evidence="10">
    <location>
        <begin position="165"/>
        <end position="187"/>
    </location>
</feature>
<reference evidence="13 14" key="1">
    <citation type="journal article" date="2013" name="J. Mol. Microbiol. Biotechnol.">
        <title>Analysis of the Complete Genomes of Acholeplasma brassicae , A. palmae and A. laidlawii and Their Comparison to the Obligate Parasites from ' Candidatus Phytoplasma'.</title>
        <authorList>
            <person name="Kube M."/>
            <person name="Siewert C."/>
            <person name="Migdoll A.M."/>
            <person name="Duduk B."/>
            <person name="Holz S."/>
            <person name="Rabus R."/>
            <person name="Seemuller E."/>
            <person name="Mitrovic J."/>
            <person name="Muller I."/>
            <person name="Buttner C."/>
            <person name="Reinhardt R."/>
        </authorList>
    </citation>
    <scope>NUCLEOTIDE SEQUENCE [LARGE SCALE GENOMIC DNA]</scope>
    <source>
        <strain evidence="14">0502</strain>
    </source>
</reference>
<evidence type="ECO:0000256" key="5">
    <source>
        <dbReference type="ARBA" id="ARBA00022692"/>
    </source>
</evidence>
<evidence type="ECO:0000256" key="2">
    <source>
        <dbReference type="ARBA" id="ARBA00005417"/>
    </source>
</evidence>
<dbReference type="PANTHER" id="PTHR43394">
    <property type="entry name" value="ATP-DEPENDENT PERMEASE MDL1, MITOCHONDRIAL"/>
    <property type="match status" value="1"/>
</dbReference>
<dbReference type="Pfam" id="PF00005">
    <property type="entry name" value="ABC_tran"/>
    <property type="match status" value="1"/>
</dbReference>
<dbReference type="InterPro" id="IPR003439">
    <property type="entry name" value="ABC_transporter-like_ATP-bd"/>
</dbReference>
<dbReference type="Pfam" id="PF00664">
    <property type="entry name" value="ABC_membrane"/>
    <property type="match status" value="1"/>
</dbReference>
<dbReference type="HOGENOM" id="CLU_000604_84_3_14"/>
<keyword evidence="9 10" id="KW-0472">Membrane</keyword>
<keyword evidence="3" id="KW-0813">Transport</keyword>
<dbReference type="SUPFAM" id="SSF52540">
    <property type="entry name" value="P-loop containing nucleoside triphosphate hydrolases"/>
    <property type="match status" value="1"/>
</dbReference>
<evidence type="ECO:0000256" key="3">
    <source>
        <dbReference type="ARBA" id="ARBA00022448"/>
    </source>
</evidence>
<evidence type="ECO:0000313" key="14">
    <source>
        <dbReference type="Proteomes" id="UP000032737"/>
    </source>
</evidence>
<evidence type="ECO:0000259" key="11">
    <source>
        <dbReference type="PROSITE" id="PS50893"/>
    </source>
</evidence>
<dbReference type="OrthoDB" id="9762778at2"/>
<feature type="transmembrane region" description="Helical" evidence="10">
    <location>
        <begin position="68"/>
        <end position="86"/>
    </location>
</feature>
<dbReference type="InterPro" id="IPR036640">
    <property type="entry name" value="ABC1_TM_sf"/>
</dbReference>
<dbReference type="InterPro" id="IPR039421">
    <property type="entry name" value="Type_1_exporter"/>
</dbReference>
<dbReference type="PROSITE" id="PS00211">
    <property type="entry name" value="ABC_TRANSPORTER_1"/>
    <property type="match status" value="1"/>
</dbReference>
<dbReference type="InterPro" id="IPR003593">
    <property type="entry name" value="AAA+_ATPase"/>
</dbReference>
<feature type="transmembrane region" description="Helical" evidence="10">
    <location>
        <begin position="250"/>
        <end position="276"/>
    </location>
</feature>
<dbReference type="RefSeq" id="WP_030005130.1">
    <property type="nucleotide sequence ID" value="NC_022549.1"/>
</dbReference>
<sequence>MIFGKHFNKYYLKYGIAFILGIAALIAVDYIQVQIPGIYGNIIDTLREYGAGELTFVETLATKEINQMIFTIIWMILVMVIGRFLWRITVFGASRSIEHDIRNDLFKHAESLGQDYYQKEKVGGIMTYFTNDLEAIRMAFGPGVLMIVDSLFLGTMVIIKMTQLSVTLTLMAVVPMLLMGVVMVFILKKMKMKFKLRQDAFEKINDFTQESFSGFQVIRAFVKEMKEAYFFKDKNDEFYNKHVDFVKTMIVVNVVINVFINLTILVILSFGAYVALNGGLTSGEITEYFTLFTTLIWPVMALSQFANIRSQASASQKRLDEFFNQKPSIVDKDVTPIDRLKGNIRFDNLTFSYPDDLNQMVLENISLTINAGETVGILGRTGSGKSTLVDLLLRLYNVDDQSIFLDDHDLMRLSVKDVRRNIAYVPQDNFLFSDTIEKNIGFSENNMLKEQVIEAAKLSDVFTNIMDFKDGFDTVLGERGVTLSGGQKQRVSIARALAKDAPILILDDSVSAVDTKTEEAILSNLKKVRQGKTTLIIAHRISTIKKMDKIVLLEKGRLLDVGTHDELLSRNSVYQDMVKRQELEHVVEGV</sequence>
<dbReference type="STRING" id="61635.BN85312490"/>
<dbReference type="Proteomes" id="UP000032737">
    <property type="component" value="Chromosome"/>
</dbReference>
<dbReference type="GO" id="GO:0015421">
    <property type="term" value="F:ABC-type oligopeptide transporter activity"/>
    <property type="evidence" value="ECO:0007669"/>
    <property type="project" value="TreeGrafter"/>
</dbReference>
<dbReference type="AlphaFoldDB" id="U4KPH7"/>
<feature type="transmembrane region" description="Helical" evidence="10">
    <location>
        <begin position="288"/>
        <end position="308"/>
    </location>
</feature>
<dbReference type="GO" id="GO:0016887">
    <property type="term" value="F:ATP hydrolysis activity"/>
    <property type="evidence" value="ECO:0007669"/>
    <property type="project" value="InterPro"/>
</dbReference>
<dbReference type="SUPFAM" id="SSF90123">
    <property type="entry name" value="ABC transporter transmembrane region"/>
    <property type="match status" value="1"/>
</dbReference>
<gene>
    <name evidence="13" type="ORF">BN85312490</name>
</gene>
<accession>U4KPH7</accession>
<feature type="domain" description="ABC transporter" evidence="11">
    <location>
        <begin position="344"/>
        <end position="580"/>
    </location>
</feature>
<feature type="transmembrane region" description="Helical" evidence="10">
    <location>
        <begin position="12"/>
        <end position="31"/>
    </location>
</feature>
<name>U4KPH7_9MOLU</name>
<keyword evidence="5 10" id="KW-0812">Transmembrane</keyword>
<comment type="similarity">
    <text evidence="2">Belongs to the ABC transporter superfamily.</text>
</comment>
<dbReference type="EMBL" id="FO681348">
    <property type="protein sequence ID" value="CCV66270.1"/>
    <property type="molecule type" value="Genomic_DNA"/>
</dbReference>
<evidence type="ECO:0000256" key="6">
    <source>
        <dbReference type="ARBA" id="ARBA00022741"/>
    </source>
</evidence>
<dbReference type="SMART" id="SM00382">
    <property type="entry name" value="AAA"/>
    <property type="match status" value="1"/>
</dbReference>
<dbReference type="FunFam" id="3.40.50.300:FF:000221">
    <property type="entry name" value="Multidrug ABC transporter ATP-binding protein"/>
    <property type="match status" value="1"/>
</dbReference>
<dbReference type="KEGG" id="abra:BN85312490"/>
<evidence type="ECO:0000256" key="8">
    <source>
        <dbReference type="ARBA" id="ARBA00022989"/>
    </source>
</evidence>
<dbReference type="InterPro" id="IPR027417">
    <property type="entry name" value="P-loop_NTPase"/>
</dbReference>
<evidence type="ECO:0000256" key="4">
    <source>
        <dbReference type="ARBA" id="ARBA00022475"/>
    </source>
</evidence>